<dbReference type="NCBIfam" id="TIGR01633">
    <property type="entry name" value="phi3626_gp14_N"/>
    <property type="match status" value="1"/>
</dbReference>
<accession>A0ABQ2NYF3</accession>
<evidence type="ECO:0000313" key="2">
    <source>
        <dbReference type="EMBL" id="GGP13578.1"/>
    </source>
</evidence>
<proteinExistence type="predicted"/>
<dbReference type="Gene3D" id="2.40.30.200">
    <property type="match status" value="1"/>
</dbReference>
<reference evidence="3" key="1">
    <citation type="journal article" date="2019" name="Int. J. Syst. Evol. Microbiol.">
        <title>The Global Catalogue of Microorganisms (GCM) 10K type strain sequencing project: providing services to taxonomists for standard genome sequencing and annotation.</title>
        <authorList>
            <consortium name="The Broad Institute Genomics Platform"/>
            <consortium name="The Broad Institute Genome Sequencing Center for Infectious Disease"/>
            <person name="Wu L."/>
            <person name="Ma J."/>
        </authorList>
    </citation>
    <scope>NUCLEOTIDE SEQUENCE [LARGE SCALE GENOMIC DNA]</scope>
    <source>
        <strain evidence="3">CGMCC 1.7693</strain>
    </source>
</reference>
<dbReference type="Gene3D" id="2.60.120.860">
    <property type="match status" value="1"/>
</dbReference>
<name>A0ABQ2NYF3_9BACI</name>
<dbReference type="InterPro" id="IPR054738">
    <property type="entry name" value="Siphovirus-type_tail_C"/>
</dbReference>
<evidence type="ECO:0000259" key="1">
    <source>
        <dbReference type="Pfam" id="PF22768"/>
    </source>
</evidence>
<dbReference type="Pfam" id="PF22768">
    <property type="entry name" value="SPP1_Dit"/>
    <property type="match status" value="1"/>
</dbReference>
<organism evidence="2 3">
    <name type="scientific">Oceanobacillus neutriphilus</name>
    <dbReference type="NCBI Taxonomy" id="531815"/>
    <lineage>
        <taxon>Bacteria</taxon>
        <taxon>Bacillati</taxon>
        <taxon>Bacillota</taxon>
        <taxon>Bacilli</taxon>
        <taxon>Bacillales</taxon>
        <taxon>Bacillaceae</taxon>
        <taxon>Oceanobacillus</taxon>
    </lineage>
</organism>
<evidence type="ECO:0000313" key="3">
    <source>
        <dbReference type="Proteomes" id="UP000641206"/>
    </source>
</evidence>
<sequence>MIINGEKLERVEVSSSFARSPVKFAYETSSRSSGGVRLGSLRLDAEEVSIPITLYKEKGETWDDVIEELTSVLYTEEFVRISFSHGNHSRYYKAKVIALEITEEYYHNAYGNVVIAFDDQRMFGEEKTIEVSTENTLHVITGQDKTPWEISLRFSENTDKFELTTNSGLYLLLGYEFIEGDSLTIKYEGREVLLNGRDLRHSIRLKSNFEYLYPGKVTVSASHNCEMKYDERYY</sequence>
<protein>
    <recommendedName>
        <fullName evidence="1">Siphovirus-type tail component C-terminal domain-containing protein</fullName>
    </recommendedName>
</protein>
<dbReference type="InterPro" id="IPR006520">
    <property type="entry name" value="Dit_BPSPP_N"/>
</dbReference>
<dbReference type="RefSeq" id="WP_188735536.1">
    <property type="nucleotide sequence ID" value="NZ_BMLW01000010.1"/>
</dbReference>
<comment type="caution">
    <text evidence="2">The sequence shown here is derived from an EMBL/GenBank/DDBJ whole genome shotgun (WGS) entry which is preliminary data.</text>
</comment>
<feature type="domain" description="Siphovirus-type tail component C-terminal" evidence="1">
    <location>
        <begin position="141"/>
        <end position="233"/>
    </location>
</feature>
<dbReference type="Proteomes" id="UP000641206">
    <property type="component" value="Unassembled WGS sequence"/>
</dbReference>
<gene>
    <name evidence="2" type="ORF">GCM10011346_34130</name>
</gene>
<keyword evidence="3" id="KW-1185">Reference proteome</keyword>
<dbReference type="EMBL" id="BMLW01000010">
    <property type="protein sequence ID" value="GGP13578.1"/>
    <property type="molecule type" value="Genomic_DNA"/>
</dbReference>